<evidence type="ECO:0000256" key="2">
    <source>
        <dbReference type="ARBA" id="ARBA00022679"/>
    </source>
</evidence>
<dbReference type="InterPro" id="IPR002935">
    <property type="entry name" value="SAM_O-MeTrfase"/>
</dbReference>
<comment type="caution">
    <text evidence="6">The sequence shown here is derived from an EMBL/GenBank/DDBJ whole genome shotgun (WGS) entry which is preliminary data.</text>
</comment>
<evidence type="ECO:0000256" key="5">
    <source>
        <dbReference type="SAM" id="SignalP"/>
    </source>
</evidence>
<dbReference type="PANTHER" id="PTHR10509">
    <property type="entry name" value="O-METHYLTRANSFERASE-RELATED"/>
    <property type="match status" value="1"/>
</dbReference>
<evidence type="ECO:0000313" key="6">
    <source>
        <dbReference type="EMBL" id="KAJ4313576.1"/>
    </source>
</evidence>
<accession>A0A9W8W6H3</accession>
<dbReference type="Pfam" id="PF01596">
    <property type="entry name" value="Methyltransf_3"/>
    <property type="match status" value="1"/>
</dbReference>
<keyword evidence="3" id="KW-0949">S-adenosyl-L-methionine</keyword>
<evidence type="ECO:0000313" key="7">
    <source>
        <dbReference type="Proteomes" id="UP001140502"/>
    </source>
</evidence>
<keyword evidence="1" id="KW-0489">Methyltransferase</keyword>
<dbReference type="GO" id="GO:0032259">
    <property type="term" value="P:methylation"/>
    <property type="evidence" value="ECO:0007669"/>
    <property type="project" value="UniProtKB-KW"/>
</dbReference>
<dbReference type="PROSITE" id="PS51682">
    <property type="entry name" value="SAM_OMT_I"/>
    <property type="match status" value="1"/>
</dbReference>
<dbReference type="PANTHER" id="PTHR10509:SF14">
    <property type="entry name" value="CAFFEOYL-COA O-METHYLTRANSFERASE 3-RELATED"/>
    <property type="match status" value="1"/>
</dbReference>
<evidence type="ECO:0008006" key="8">
    <source>
        <dbReference type="Google" id="ProtNLM"/>
    </source>
</evidence>
<feature type="chain" id="PRO_5040726005" description="O-methyltransferase" evidence="5">
    <location>
        <begin position="21"/>
        <end position="265"/>
    </location>
</feature>
<dbReference type="InterPro" id="IPR050362">
    <property type="entry name" value="Cation-dep_OMT"/>
</dbReference>
<protein>
    <recommendedName>
        <fullName evidence="8">O-methyltransferase</fullName>
    </recommendedName>
</protein>
<proteinExistence type="inferred from homology"/>
<evidence type="ECO:0000256" key="3">
    <source>
        <dbReference type="ARBA" id="ARBA00022691"/>
    </source>
</evidence>
<dbReference type="SUPFAM" id="SSF53335">
    <property type="entry name" value="S-adenosyl-L-methionine-dependent methyltransferases"/>
    <property type="match status" value="1"/>
</dbReference>
<dbReference type="Proteomes" id="UP001140502">
    <property type="component" value="Unassembled WGS sequence"/>
</dbReference>
<dbReference type="GO" id="GO:0008171">
    <property type="term" value="F:O-methyltransferase activity"/>
    <property type="evidence" value="ECO:0007669"/>
    <property type="project" value="InterPro"/>
</dbReference>
<dbReference type="OrthoDB" id="10251242at2759"/>
<keyword evidence="7" id="KW-1185">Reference proteome</keyword>
<evidence type="ECO:0000256" key="4">
    <source>
        <dbReference type="ARBA" id="ARBA00023453"/>
    </source>
</evidence>
<keyword evidence="5" id="KW-0732">Signal</keyword>
<dbReference type="InterPro" id="IPR029063">
    <property type="entry name" value="SAM-dependent_MTases_sf"/>
</dbReference>
<dbReference type="CDD" id="cd02440">
    <property type="entry name" value="AdoMet_MTases"/>
    <property type="match status" value="1"/>
</dbReference>
<comment type="similarity">
    <text evidence="4">Belongs to the class I-like SAM-binding methyltransferase superfamily. Cation-dependent O-methyltransferase family.</text>
</comment>
<feature type="signal peptide" evidence="5">
    <location>
        <begin position="1"/>
        <end position="20"/>
    </location>
</feature>
<dbReference type="Gene3D" id="3.40.50.150">
    <property type="entry name" value="Vaccinia Virus protein VP39"/>
    <property type="match status" value="1"/>
</dbReference>
<dbReference type="EMBL" id="JAPEUR010000254">
    <property type="protein sequence ID" value="KAJ4313576.1"/>
    <property type="molecule type" value="Genomic_DNA"/>
</dbReference>
<dbReference type="GO" id="GO:0008757">
    <property type="term" value="F:S-adenosylmethionine-dependent methyltransferase activity"/>
    <property type="evidence" value="ECO:0007669"/>
    <property type="project" value="TreeGrafter"/>
</dbReference>
<sequence length="265" mass="29006">MFSFLNVLLSILTGAPKYGSQEWYKVTGRDPRWVAVDEWTMAQTHKQGSAPDNEVLTKAFKHQQDSGLPDISVSPSQGKFIQIQAKIANAQHILEVGTLGGYSTIFLANASPTTRVTTLESVSHHVQVAQENLAMAGLGDRVEVIQGDAVEVLPTILDDVQQGRRDKFDFVFIDADKLNGWVYFDKAADMTRPGGCIIVDNVVRRGTIVNSKLVDTDKTVIEVRKLIEKAGADSRVDSVVLQMVGEKNYDGMLIAVVGRQDTSSA</sequence>
<reference evidence="6" key="1">
    <citation type="submission" date="2022-10" db="EMBL/GenBank/DDBJ databases">
        <title>Tapping the CABI collections for fungal endophytes: first genome assemblies for Collariella, Neodidymelliopsis, Ascochyta clinopodiicola, Didymella pomorum, Didymosphaeria variabile, Neocosmospora piperis and Neocucurbitaria cava.</title>
        <authorList>
            <person name="Hill R."/>
        </authorList>
    </citation>
    <scope>NUCLEOTIDE SEQUENCE</scope>
    <source>
        <strain evidence="6">IMI 366586</strain>
    </source>
</reference>
<evidence type="ECO:0000256" key="1">
    <source>
        <dbReference type="ARBA" id="ARBA00022603"/>
    </source>
</evidence>
<dbReference type="AlphaFoldDB" id="A0A9W8W6H3"/>
<name>A0A9W8W6H3_9HYPO</name>
<gene>
    <name evidence="6" type="ORF">N0V84_009333</name>
</gene>
<organism evidence="6 7">
    <name type="scientific">Fusarium piperis</name>
    <dbReference type="NCBI Taxonomy" id="1435070"/>
    <lineage>
        <taxon>Eukaryota</taxon>
        <taxon>Fungi</taxon>
        <taxon>Dikarya</taxon>
        <taxon>Ascomycota</taxon>
        <taxon>Pezizomycotina</taxon>
        <taxon>Sordariomycetes</taxon>
        <taxon>Hypocreomycetidae</taxon>
        <taxon>Hypocreales</taxon>
        <taxon>Nectriaceae</taxon>
        <taxon>Fusarium</taxon>
        <taxon>Fusarium solani species complex</taxon>
    </lineage>
</organism>
<keyword evidence="2" id="KW-0808">Transferase</keyword>